<keyword evidence="3" id="KW-1185">Reference proteome</keyword>
<organism evidence="2 3">
    <name type="scientific">Ephemerocybe angulata</name>
    <dbReference type="NCBI Taxonomy" id="980116"/>
    <lineage>
        <taxon>Eukaryota</taxon>
        <taxon>Fungi</taxon>
        <taxon>Dikarya</taxon>
        <taxon>Basidiomycota</taxon>
        <taxon>Agaricomycotina</taxon>
        <taxon>Agaricomycetes</taxon>
        <taxon>Agaricomycetidae</taxon>
        <taxon>Agaricales</taxon>
        <taxon>Agaricineae</taxon>
        <taxon>Psathyrellaceae</taxon>
        <taxon>Ephemerocybe</taxon>
    </lineage>
</organism>
<feature type="transmembrane region" description="Helical" evidence="1">
    <location>
        <begin position="207"/>
        <end position="228"/>
    </location>
</feature>
<evidence type="ECO:0000313" key="2">
    <source>
        <dbReference type="EMBL" id="KAF5330154.1"/>
    </source>
</evidence>
<comment type="caution">
    <text evidence="2">The sequence shown here is derived from an EMBL/GenBank/DDBJ whole genome shotgun (WGS) entry which is preliminary data.</text>
</comment>
<gene>
    <name evidence="2" type="ORF">D9611_010581</name>
</gene>
<dbReference type="EMBL" id="JAACJK010000116">
    <property type="protein sequence ID" value="KAF5330154.1"/>
    <property type="molecule type" value="Genomic_DNA"/>
</dbReference>
<keyword evidence="1" id="KW-0812">Transmembrane</keyword>
<feature type="transmembrane region" description="Helical" evidence="1">
    <location>
        <begin position="157"/>
        <end position="179"/>
    </location>
</feature>
<proteinExistence type="predicted"/>
<sequence>MPGNDTSTRASLQSLLKASFTLCFTTFGMTLAPLRQWTSRYLAPPTCLITLAFDITLLLLSYRQKAHEPKERSYRDNNRGMELEAAEDLLPKSKSAKPTRPFFLSLSPTYRSITIWTLSLLIVVWLTVLLFSASLIILGDENGVAYDPEDVRMRLFWYMEMASMALHAIVLYSFGFLWAMEVRRSTRPIAAVAQAEIGAGERSIVRLTWTSVLLCAAALAIGTISIVLQPSDGT</sequence>
<keyword evidence="1" id="KW-1133">Transmembrane helix</keyword>
<reference evidence="2 3" key="1">
    <citation type="journal article" date="2020" name="ISME J.">
        <title>Uncovering the hidden diversity of litter-decomposition mechanisms in mushroom-forming fungi.</title>
        <authorList>
            <person name="Floudas D."/>
            <person name="Bentzer J."/>
            <person name="Ahren D."/>
            <person name="Johansson T."/>
            <person name="Persson P."/>
            <person name="Tunlid A."/>
        </authorList>
    </citation>
    <scope>NUCLEOTIDE SEQUENCE [LARGE SCALE GENOMIC DNA]</scope>
    <source>
        <strain evidence="2 3">CBS 175.51</strain>
    </source>
</reference>
<evidence type="ECO:0000256" key="1">
    <source>
        <dbReference type="SAM" id="Phobius"/>
    </source>
</evidence>
<feature type="transmembrane region" description="Helical" evidence="1">
    <location>
        <begin position="41"/>
        <end position="62"/>
    </location>
</feature>
<dbReference type="Proteomes" id="UP000541558">
    <property type="component" value="Unassembled WGS sequence"/>
</dbReference>
<dbReference type="OrthoDB" id="10278999at2759"/>
<protein>
    <submittedName>
        <fullName evidence="2">Uncharacterized protein</fullName>
    </submittedName>
</protein>
<accession>A0A8H5BV49</accession>
<feature type="transmembrane region" description="Helical" evidence="1">
    <location>
        <begin position="113"/>
        <end position="137"/>
    </location>
</feature>
<name>A0A8H5BV49_9AGAR</name>
<keyword evidence="1" id="KW-0472">Membrane</keyword>
<feature type="transmembrane region" description="Helical" evidence="1">
    <location>
        <begin position="15"/>
        <end position="35"/>
    </location>
</feature>
<dbReference type="AlphaFoldDB" id="A0A8H5BV49"/>
<evidence type="ECO:0000313" key="3">
    <source>
        <dbReference type="Proteomes" id="UP000541558"/>
    </source>
</evidence>